<evidence type="ECO:0000313" key="2">
    <source>
        <dbReference type="Proteomes" id="UP000010802"/>
    </source>
</evidence>
<sequence>MEQDKICQNCSSFFQDSRDFNTDFGVCMNDEAFEPFLDEIIGNDDFSNCHDMYRKKRFGGGKEACSQYEEPEIIEIPDDEDVNTYILFEKMKHQNVDEIIKYLYNSNNEIVNKAISSISTYVRIGNKDAYEGLINYYMSLDSAVSLEDVYIRMNIVDSLSTKESEQNTIEAYVNELVRTPSNNTTRQLYSLILKRLGKCPEEMIQEPLLQLLEKRQYSYKMRKRIMEIVGI</sequence>
<evidence type="ECO:0000313" key="1">
    <source>
        <dbReference type="EMBL" id="CDI40543.1"/>
    </source>
</evidence>
<keyword evidence="2" id="KW-1185">Reference proteome</keyword>
<dbReference type="OrthoDB" id="2081006at2"/>
<dbReference type="Proteomes" id="UP000010802">
    <property type="component" value="Chromosome"/>
</dbReference>
<dbReference type="KEGG" id="tae:TepiRe1_1012"/>
<dbReference type="InterPro" id="IPR016024">
    <property type="entry name" value="ARM-type_fold"/>
</dbReference>
<dbReference type="eggNOG" id="ENOG502ZBFY">
    <property type="taxonomic scope" value="Bacteria"/>
</dbReference>
<proteinExistence type="predicted"/>
<organism evidence="1 2">
    <name type="scientific">Tepidanaerobacter acetatoxydans (strain DSM 21804 / JCM 16047 / Re1)</name>
    <dbReference type="NCBI Taxonomy" id="1209989"/>
    <lineage>
        <taxon>Bacteria</taxon>
        <taxon>Bacillati</taxon>
        <taxon>Bacillota</taxon>
        <taxon>Clostridia</taxon>
        <taxon>Thermosediminibacterales</taxon>
        <taxon>Tepidanaerobacteraceae</taxon>
        <taxon>Tepidanaerobacter</taxon>
    </lineage>
</organism>
<dbReference type="SUPFAM" id="SSF48371">
    <property type="entry name" value="ARM repeat"/>
    <property type="match status" value="1"/>
</dbReference>
<dbReference type="HOGENOM" id="CLU_1199325_0_0_9"/>
<protein>
    <submittedName>
        <fullName evidence="1">Uncharacterized protein</fullName>
    </submittedName>
</protein>
<dbReference type="KEGG" id="tep:TepRe1_0932"/>
<accession>F4LR81</accession>
<name>F4LR81_TEPAE</name>
<dbReference type="AlphaFoldDB" id="F4LR81"/>
<dbReference type="EMBL" id="HF563609">
    <property type="protein sequence ID" value="CDI40543.1"/>
    <property type="molecule type" value="Genomic_DNA"/>
</dbReference>
<gene>
    <name evidence="1" type="ordered locus">TEPIRE1_1012</name>
</gene>
<dbReference type="RefSeq" id="WP_013778018.1">
    <property type="nucleotide sequence ID" value="NC_015519.1"/>
</dbReference>
<reference evidence="2" key="1">
    <citation type="journal article" date="2013" name="Genome Announc.">
        <title>First genome sequence of a syntrophic acetate-oxidizing bacterium, Tepidanaerobacter acetatoxydans strain Re1.</title>
        <authorList>
            <person name="Manzoor S."/>
            <person name="Bongcam-Rudloff E."/>
            <person name="Schnurer A."/>
            <person name="Muller B."/>
        </authorList>
    </citation>
    <scope>NUCLEOTIDE SEQUENCE [LARGE SCALE GENOMIC DNA]</scope>
    <source>
        <strain evidence="2">Re1</strain>
    </source>
</reference>